<sequence>MRSTILPLTPTLILTLLHTTLTTALTTNFTLLNLTHIPTSATAPHIHNGSISFVLLATTDYSTHYCSRTFITPNELDASGGPFACNDEWQDLLFYWRKGSSTPANGTDDAGVVELDIWFAYLDCSGPTTGGAVSESGTLALPPPSRVNAEEGDLSQVWDVVFVPVQTASSSAFFPGEFEEVCVQQYR</sequence>
<dbReference type="AlphaFoldDB" id="A0A8H4J7V0"/>
<gene>
    <name evidence="1" type="ORF">GTA08_BOTSDO00213</name>
</gene>
<reference evidence="1" key="1">
    <citation type="submission" date="2020-04" db="EMBL/GenBank/DDBJ databases">
        <title>Genome Assembly and Annotation of Botryosphaeria dothidea sdau 11-99, a Latent Pathogen of Apple Fruit Ring Rot in China.</title>
        <authorList>
            <person name="Yu C."/>
            <person name="Diao Y."/>
            <person name="Lu Q."/>
            <person name="Zhao J."/>
            <person name="Cui S."/>
            <person name="Peng C."/>
            <person name="He B."/>
            <person name="Liu H."/>
        </authorList>
    </citation>
    <scope>NUCLEOTIDE SEQUENCE [LARGE SCALE GENOMIC DNA]</scope>
    <source>
        <strain evidence="1">Sdau11-99</strain>
    </source>
</reference>
<keyword evidence="2" id="KW-1185">Reference proteome</keyword>
<dbReference type="Proteomes" id="UP000572817">
    <property type="component" value="Unassembled WGS sequence"/>
</dbReference>
<accession>A0A8H4J7V0</accession>
<dbReference type="EMBL" id="WWBZ02000001">
    <property type="protein sequence ID" value="KAF4313613.1"/>
    <property type="molecule type" value="Genomic_DNA"/>
</dbReference>
<comment type="caution">
    <text evidence="1">The sequence shown here is derived from an EMBL/GenBank/DDBJ whole genome shotgun (WGS) entry which is preliminary data.</text>
</comment>
<protein>
    <submittedName>
        <fullName evidence="1">Uncharacterized protein</fullName>
    </submittedName>
</protein>
<name>A0A8H4J7V0_9PEZI</name>
<organism evidence="1 2">
    <name type="scientific">Botryosphaeria dothidea</name>
    <dbReference type="NCBI Taxonomy" id="55169"/>
    <lineage>
        <taxon>Eukaryota</taxon>
        <taxon>Fungi</taxon>
        <taxon>Dikarya</taxon>
        <taxon>Ascomycota</taxon>
        <taxon>Pezizomycotina</taxon>
        <taxon>Dothideomycetes</taxon>
        <taxon>Dothideomycetes incertae sedis</taxon>
        <taxon>Botryosphaeriales</taxon>
        <taxon>Botryosphaeriaceae</taxon>
        <taxon>Botryosphaeria</taxon>
    </lineage>
</organism>
<proteinExistence type="predicted"/>
<evidence type="ECO:0000313" key="2">
    <source>
        <dbReference type="Proteomes" id="UP000572817"/>
    </source>
</evidence>
<dbReference type="OrthoDB" id="3941294at2759"/>
<evidence type="ECO:0000313" key="1">
    <source>
        <dbReference type="EMBL" id="KAF4313613.1"/>
    </source>
</evidence>